<comment type="caution">
    <text evidence="1">The sequence shown here is derived from an EMBL/GenBank/DDBJ whole genome shotgun (WGS) entry which is preliminary data.</text>
</comment>
<evidence type="ECO:0008006" key="3">
    <source>
        <dbReference type="Google" id="ProtNLM"/>
    </source>
</evidence>
<dbReference type="EMBL" id="JAJTND010000004">
    <property type="protein sequence ID" value="MCE3532023.1"/>
    <property type="molecule type" value="Genomic_DNA"/>
</dbReference>
<reference evidence="1 2" key="1">
    <citation type="journal article" date="2024" name="Pathogens">
        <title>Characterization of a Novel Species of Legionella Isolated from a Healthcare Facility: Legionella resiliens sp. nov.</title>
        <authorList>
            <person name="Cristino S."/>
            <person name="Pascale M.R."/>
            <person name="Marino F."/>
            <person name="Derelitto C."/>
            <person name="Salaris S."/>
            <person name="Orsini M."/>
            <person name="Squarzoni S."/>
            <person name="Grottola A."/>
            <person name="Girolamini L."/>
        </authorList>
    </citation>
    <scope>NUCLEOTIDE SEQUENCE [LARGE SCALE GENOMIC DNA]</scope>
    <source>
        <strain evidence="1 2">8cVS16</strain>
    </source>
</reference>
<protein>
    <recommendedName>
        <fullName evidence="3">Transmembrane protein</fullName>
    </recommendedName>
</protein>
<name>A0ABS8WZY1_9GAMM</name>
<dbReference type="Proteomes" id="UP001320170">
    <property type="component" value="Unassembled WGS sequence"/>
</dbReference>
<organism evidence="1 2">
    <name type="scientific">Legionella resiliens</name>
    <dbReference type="NCBI Taxonomy" id="2905958"/>
    <lineage>
        <taxon>Bacteria</taxon>
        <taxon>Pseudomonadati</taxon>
        <taxon>Pseudomonadota</taxon>
        <taxon>Gammaproteobacteria</taxon>
        <taxon>Legionellales</taxon>
        <taxon>Legionellaceae</taxon>
        <taxon>Legionella</taxon>
    </lineage>
</organism>
<evidence type="ECO:0000313" key="1">
    <source>
        <dbReference type="EMBL" id="MCE3532023.1"/>
    </source>
</evidence>
<accession>A0ABS8WZY1</accession>
<keyword evidence="2" id="KW-1185">Reference proteome</keyword>
<gene>
    <name evidence="1" type="ORF">LXO92_06510</name>
</gene>
<evidence type="ECO:0000313" key="2">
    <source>
        <dbReference type="Proteomes" id="UP001320170"/>
    </source>
</evidence>
<sequence>MKQVLTGILTVLLLPFTAAASVVLVALLLAMLALLSPVIVIGGALWSAGKLSEKFTNWLYPSKNIMTSNYGNGPIITSL</sequence>
<proteinExistence type="predicted"/>
<dbReference type="RefSeq" id="WP_232890646.1">
    <property type="nucleotide sequence ID" value="NZ_JAJSPM010000005.1"/>
</dbReference>